<dbReference type="RefSeq" id="WP_152101479.1">
    <property type="nucleotide sequence ID" value="NZ_AP021861.1"/>
</dbReference>
<dbReference type="EMBL" id="AP021861">
    <property type="protein sequence ID" value="BBO36286.1"/>
    <property type="molecule type" value="Genomic_DNA"/>
</dbReference>
<keyword evidence="1" id="KW-1133">Transmembrane helix</keyword>
<sequence>MQISGRLIIVVMFALAIAMSGGAWLYQYSYSRHSAEFWGPAGSLIVKSPELQLLELAPADSPAEGEDAGAEVDLSNQVAGRNVVDHHDLRKKPGLIHLRHVFTQDSNFVWDERSVEPVDGGKREWAYAVRFVDGEAEQIVLFTRDFELMGKLSADGATVEVLPCARMAGAVTTYLRDVGALERNSNREVPSP</sequence>
<evidence type="ECO:0000313" key="3">
    <source>
        <dbReference type="Proteomes" id="UP000326837"/>
    </source>
</evidence>
<keyword evidence="1" id="KW-0472">Membrane</keyword>
<dbReference type="KEGG" id="lpav:PLANPX_5898"/>
<evidence type="ECO:0000313" key="2">
    <source>
        <dbReference type="EMBL" id="BBO36286.1"/>
    </source>
</evidence>
<feature type="transmembrane region" description="Helical" evidence="1">
    <location>
        <begin position="7"/>
        <end position="26"/>
    </location>
</feature>
<keyword evidence="3" id="KW-1185">Reference proteome</keyword>
<accession>A0A5K7XMY2</accession>
<evidence type="ECO:0000256" key="1">
    <source>
        <dbReference type="SAM" id="Phobius"/>
    </source>
</evidence>
<organism evidence="2 3">
    <name type="scientific">Lacipirellula parvula</name>
    <dbReference type="NCBI Taxonomy" id="2650471"/>
    <lineage>
        <taxon>Bacteria</taxon>
        <taxon>Pseudomonadati</taxon>
        <taxon>Planctomycetota</taxon>
        <taxon>Planctomycetia</taxon>
        <taxon>Pirellulales</taxon>
        <taxon>Lacipirellulaceae</taxon>
        <taxon>Lacipirellula</taxon>
    </lineage>
</organism>
<keyword evidence="1" id="KW-0812">Transmembrane</keyword>
<protein>
    <submittedName>
        <fullName evidence="2">Uncharacterized protein</fullName>
    </submittedName>
</protein>
<proteinExistence type="predicted"/>
<gene>
    <name evidence="2" type="ORF">PLANPX_5898</name>
</gene>
<reference evidence="3" key="1">
    <citation type="submission" date="2019-10" db="EMBL/GenBank/DDBJ databases">
        <title>Lacipirellula parvula gen. nov., sp. nov., representing a lineage of planctomycetes widespread in freshwater anoxic habitats, and description of the family Lacipirellulaceae.</title>
        <authorList>
            <person name="Dedysh S.N."/>
            <person name="Kulichevskaya I.S."/>
            <person name="Beletsky A.V."/>
            <person name="Rakitin A.L."/>
            <person name="Mardanov A.V."/>
            <person name="Ivanova A.A."/>
            <person name="Saltykova V.X."/>
            <person name="Rijpstra W.I.C."/>
            <person name="Sinninghe Damste J.S."/>
            <person name="Ravin N.V."/>
        </authorList>
    </citation>
    <scope>NUCLEOTIDE SEQUENCE [LARGE SCALE GENOMIC DNA]</scope>
    <source>
        <strain evidence="3">PX69</strain>
    </source>
</reference>
<name>A0A5K7XMY2_9BACT</name>
<dbReference type="Proteomes" id="UP000326837">
    <property type="component" value="Chromosome"/>
</dbReference>
<dbReference type="AlphaFoldDB" id="A0A5K7XMY2"/>